<feature type="region of interest" description="Disordered" evidence="2">
    <location>
        <begin position="305"/>
        <end position="361"/>
    </location>
</feature>
<feature type="compositionally biased region" description="Low complexity" evidence="2">
    <location>
        <begin position="324"/>
        <end position="333"/>
    </location>
</feature>
<dbReference type="PROSITE" id="PS50003">
    <property type="entry name" value="PH_DOMAIN"/>
    <property type="match status" value="1"/>
</dbReference>
<reference evidence="4 5" key="1">
    <citation type="submission" date="2019-07" db="EMBL/GenBank/DDBJ databases">
        <title>Draft genome assembly of a fouling barnacle, Amphibalanus amphitrite (Darwin, 1854): The first reference genome for Thecostraca.</title>
        <authorList>
            <person name="Kim W."/>
        </authorList>
    </citation>
    <scope>NUCLEOTIDE SEQUENCE [LARGE SCALE GENOMIC DNA]</scope>
    <source>
        <strain evidence="4">SNU_AA5</strain>
        <tissue evidence="4">Soma without cirri and trophi</tissue>
    </source>
</reference>
<evidence type="ECO:0000313" key="5">
    <source>
        <dbReference type="Proteomes" id="UP000440578"/>
    </source>
</evidence>
<dbReference type="Pfam" id="PF00022">
    <property type="entry name" value="Actin"/>
    <property type="match status" value="1"/>
</dbReference>
<feature type="compositionally biased region" description="Acidic residues" evidence="2">
    <location>
        <begin position="563"/>
        <end position="573"/>
    </location>
</feature>
<dbReference type="CDD" id="cd10169">
    <property type="entry name" value="ASKHA_NBD_actin-like"/>
    <property type="match status" value="1"/>
</dbReference>
<sequence>MPVEVTFFCDILIITRVLQAMRARQRVTDRGDEPESGSPPVDTATISSNFKQNLTFFQKAAHNLTRSTPPARSRPTPRRSSVGSDGSSGSSVASAASVGDDDFEPVLFVNGRPRYVTSEAASAPIGGAPVSAAGAADSPAVDDGARTAAERTDRAAQKVRIGGTAAERIRAGGKSAAERAASSSPARSGRTQQHTAAQSSPPRRKPYIRFGSVENHLSHDDLTYFKQTIGILPGGGGITRTQSCQEGLDSPARPAPVSRTLSFSCLADVGGEPRSLSGSRTSLRRAPSVEEILESVKALRVKRQQDEMVRNSEPEAEYQNVGIKSSSRSGKGRPAPWSGVQFSGPVRNVESDDPALTPDDACYENVSAGGQAVYQNSPLKSEVIYDQPVKQRRRRRKAPEEPQQLYENVQFSDQTGGEYQNTTLLSKSQQNLSEPDAVYENVEKGVVSVSGNGLLSSGQYDVPRTASHIYDAPQRTRIKNVQPAESGEYDSPRPTYGPGRSEPLPTRSTQIVLKGGMAVPALEQTQDCDRDSLDGDGGRRPDIPSPDYGSDGDDVDGIPNDYIGDDQLDEGLGESDARSYYNEDPGLEVILEEPEDEYVTSSEEEEEEQESPQTRSLHSLEGSEGIGSAEGDSGSNASVESSSGVHSPGGSPTLREPSEDREERIQKDRCVEVYPETMRQRKHAKKQKQVDGKPWSDASEAPRRADDSSKTIDSPTKIKKLLPSGEGAQVATTLVSRLYDVPEPAQRPKDQEKGYVNIEGWLEKLPSGRKKATFWNAWKRRYFKAKDGFLYYYQTNTTEKPSMVLQLMGGHVEAMESSVVGIDDGVPQTLPMIGLDDGKGRYVVVRCNSRPEAERWTRALLSHTVEDYNATYVQPVPVPVGVTTSRRCVVIDLGSSSIRAGVLHEQPTLPQLFFPAAMVTSRDGGAPVFGSAALRPEARAGGTLSFPLRPSSKITKHSVDVQALSGLLQLTFRELRINPSDYCVQLSLPRSFNTATLGEILRLLFDKFGAQGVNLTHQSILAMWSYNATSGVVVDVGDRMDVVPVIDGYIVEGGVSRVPYGGARIQDHLRHFLLQKHYSLVTEVESLLLRYVMERLCFVSEQYGADLRQFSEDPASVQKTVSVKEFLGENVSWKRITLDSGRFQATEGLFNPDAWGLDNKGVHKLVHKAVQECSVDIRKEMVRSIYLAGGVTLLPGFAERLQAEMDKLTPPSVTPKVHASPYRYHAAYLGACVLAGSEGFQQAMVPRSSWLKLGVSALKKWTV</sequence>
<feature type="domain" description="PH" evidence="3">
    <location>
        <begin position="755"/>
        <end position="865"/>
    </location>
</feature>
<feature type="compositionally biased region" description="Polar residues" evidence="2">
    <location>
        <begin position="191"/>
        <end position="201"/>
    </location>
</feature>
<feature type="compositionally biased region" description="Basic and acidic residues" evidence="2">
    <location>
        <begin position="700"/>
        <end position="710"/>
    </location>
</feature>
<dbReference type="Gene3D" id="3.90.640.10">
    <property type="entry name" value="Actin, Chain A, domain 4"/>
    <property type="match status" value="1"/>
</dbReference>
<dbReference type="EMBL" id="VIIS01001608">
    <property type="protein sequence ID" value="KAF0295597.1"/>
    <property type="molecule type" value="Genomic_DNA"/>
</dbReference>
<evidence type="ECO:0000256" key="1">
    <source>
        <dbReference type="RuleBase" id="RU000487"/>
    </source>
</evidence>
<feature type="region of interest" description="Disordered" evidence="2">
    <location>
        <begin position="124"/>
        <end position="207"/>
    </location>
</feature>
<dbReference type="CDD" id="cd00821">
    <property type="entry name" value="PH"/>
    <property type="match status" value="1"/>
</dbReference>
<dbReference type="InterPro" id="IPR004000">
    <property type="entry name" value="Actin"/>
</dbReference>
<feature type="compositionally biased region" description="Low complexity" evidence="2">
    <location>
        <begin position="65"/>
        <end position="97"/>
    </location>
</feature>
<organism evidence="4 5">
    <name type="scientific">Amphibalanus amphitrite</name>
    <name type="common">Striped barnacle</name>
    <name type="synonym">Balanus amphitrite</name>
    <dbReference type="NCBI Taxonomy" id="1232801"/>
    <lineage>
        <taxon>Eukaryota</taxon>
        <taxon>Metazoa</taxon>
        <taxon>Ecdysozoa</taxon>
        <taxon>Arthropoda</taxon>
        <taxon>Crustacea</taxon>
        <taxon>Multicrustacea</taxon>
        <taxon>Cirripedia</taxon>
        <taxon>Thoracica</taxon>
        <taxon>Thoracicalcarea</taxon>
        <taxon>Balanomorpha</taxon>
        <taxon>Balanoidea</taxon>
        <taxon>Balanidae</taxon>
        <taxon>Amphibalaninae</taxon>
        <taxon>Amphibalanus</taxon>
    </lineage>
</organism>
<feature type="region of interest" description="Disordered" evidence="2">
    <location>
        <begin position="26"/>
        <end position="45"/>
    </location>
</feature>
<dbReference type="Gene3D" id="3.30.420.40">
    <property type="match status" value="2"/>
</dbReference>
<accession>A0A6A4VGN0</accession>
<protein>
    <submittedName>
        <fullName evidence="4">Actin</fullName>
    </submittedName>
</protein>
<dbReference type="InterPro" id="IPR043129">
    <property type="entry name" value="ATPase_NBD"/>
</dbReference>
<keyword evidence="5" id="KW-1185">Reference proteome</keyword>
<gene>
    <name evidence="4" type="ORF">FJT64_006915</name>
</gene>
<dbReference type="SMART" id="SM00233">
    <property type="entry name" value="PH"/>
    <property type="match status" value="1"/>
</dbReference>
<feature type="compositionally biased region" description="Low complexity" evidence="2">
    <location>
        <begin position="172"/>
        <end position="190"/>
    </location>
</feature>
<feature type="compositionally biased region" description="Basic and acidic residues" evidence="2">
    <location>
        <begin position="656"/>
        <end position="671"/>
    </location>
</feature>
<dbReference type="SUPFAM" id="SSF53067">
    <property type="entry name" value="Actin-like ATPase domain"/>
    <property type="match status" value="2"/>
</dbReference>
<feature type="compositionally biased region" description="Acidic residues" evidence="2">
    <location>
        <begin position="590"/>
        <end position="610"/>
    </location>
</feature>
<comment type="caution">
    <text evidence="4">The sequence shown here is derived from an EMBL/GenBank/DDBJ whole genome shotgun (WGS) entry which is preliminary data.</text>
</comment>
<dbReference type="Proteomes" id="UP000440578">
    <property type="component" value="Unassembled WGS sequence"/>
</dbReference>
<evidence type="ECO:0000313" key="4">
    <source>
        <dbReference type="EMBL" id="KAF0295597.1"/>
    </source>
</evidence>
<evidence type="ECO:0000259" key="3">
    <source>
        <dbReference type="PROSITE" id="PS50003"/>
    </source>
</evidence>
<feature type="compositionally biased region" description="Basic and acidic residues" evidence="2">
    <location>
        <begin position="527"/>
        <end position="542"/>
    </location>
</feature>
<dbReference type="Gene3D" id="2.30.29.30">
    <property type="entry name" value="Pleckstrin-homology domain (PH domain)/Phosphotyrosine-binding domain (PTB)"/>
    <property type="match status" value="1"/>
</dbReference>
<comment type="similarity">
    <text evidence="1">Belongs to the actin family.</text>
</comment>
<dbReference type="AlphaFoldDB" id="A0A6A4VGN0"/>
<feature type="region of interest" description="Disordered" evidence="2">
    <location>
        <begin position="466"/>
        <end position="719"/>
    </location>
</feature>
<feature type="compositionally biased region" description="Basic and acidic residues" evidence="2">
    <location>
        <begin position="143"/>
        <end position="156"/>
    </location>
</feature>
<dbReference type="SUPFAM" id="SSF50729">
    <property type="entry name" value="PH domain-like"/>
    <property type="match status" value="1"/>
</dbReference>
<name>A0A6A4VGN0_AMPAM</name>
<dbReference type="PANTHER" id="PTHR11937">
    <property type="entry name" value="ACTIN"/>
    <property type="match status" value="1"/>
</dbReference>
<dbReference type="InterPro" id="IPR001849">
    <property type="entry name" value="PH_domain"/>
</dbReference>
<feature type="compositionally biased region" description="Low complexity" evidence="2">
    <location>
        <begin position="631"/>
        <end position="651"/>
    </location>
</feature>
<feature type="region of interest" description="Disordered" evidence="2">
    <location>
        <begin position="62"/>
        <end position="97"/>
    </location>
</feature>
<dbReference type="OrthoDB" id="337660at2759"/>
<dbReference type="SMART" id="SM00268">
    <property type="entry name" value="ACTIN"/>
    <property type="match status" value="1"/>
</dbReference>
<evidence type="ECO:0000256" key="2">
    <source>
        <dbReference type="SAM" id="MobiDB-lite"/>
    </source>
</evidence>
<dbReference type="InterPro" id="IPR011993">
    <property type="entry name" value="PH-like_dom_sf"/>
</dbReference>
<dbReference type="Pfam" id="PF00169">
    <property type="entry name" value="PH"/>
    <property type="match status" value="1"/>
</dbReference>
<proteinExistence type="inferred from homology"/>